<reference evidence="1" key="1">
    <citation type="journal article" date="2007" name="BMC Genomics">
        <title>The chloroplast genome sequence of the green alga Leptosira terrestris: multiple losses of the inverted repeat and extensive genome rearrangements within the Trebouxiophyceae.</title>
        <authorList>
            <person name="de Cambiaire J.C."/>
            <person name="Otis C."/>
            <person name="Turmel M."/>
            <person name="Lemieux C."/>
        </authorList>
    </citation>
    <scope>NUCLEOTIDE SEQUENCE [LARGE SCALE GENOMIC DNA]</scope>
</reference>
<reference evidence="1" key="2">
    <citation type="submission" date="2007-03" db="EMBL/GenBank/DDBJ databases">
        <authorList>
            <consortium name="NIH - Zebrafish Gene Collection (ZGC) project"/>
        </authorList>
    </citation>
    <scope>NUCLEOTIDE SEQUENCE</scope>
</reference>
<sequence>MAKRWSSEEIALLTELYNQNYTFAEIHKKAFQHRSLNSLILKREQLKLIRPKKIEINQSLHKGDMTFFYCWFAGFFLGDGSISKKTLKARIRLSSKSINLLIAIAKYFNFPLERVKTSPNGKVCYLNFSKSFVLKLQNDFALSEFKSFGVTTFPHFLETPYLKAFLLGVYYADGSARIQTKFRIQFLQSKLFLQDLLIWIQNQTNLFAHFSNENIHQIICKSENFDLYEINFSGRQGLTLLKWLAEPEIVKQIPAWEAKIKLPLAFEFDESKQPKKLISSKKSFLNSTKKVWTIEEIEKLKDLITNSTDLTDEKMGQILGRSAKSIRHKRTQLGLKINVMSRLKAKKPSWPYVLDEITLIEGYLTNTSVWDKNLLIEIKNQVNGLACNKQKNIIRSLESIRVYISNNFQHLKHNM</sequence>
<evidence type="ECO:0000313" key="1">
    <source>
        <dbReference type="EMBL" id="ABO69357.1"/>
    </source>
</evidence>
<name>A6YG78_PLETE</name>
<protein>
    <submittedName>
        <fullName evidence="1">Putative site-specific DNA endonuclease</fullName>
    </submittedName>
</protein>
<dbReference type="InterPro" id="IPR027434">
    <property type="entry name" value="Homing_endonucl"/>
</dbReference>
<accession>A6YG78</accession>
<gene>
    <name evidence="1" type="primary">orf415</name>
</gene>
<dbReference type="SUPFAM" id="SSF55608">
    <property type="entry name" value="Homing endonucleases"/>
    <property type="match status" value="1"/>
</dbReference>
<dbReference type="GO" id="GO:0004519">
    <property type="term" value="F:endonuclease activity"/>
    <property type="evidence" value="ECO:0007669"/>
    <property type="project" value="UniProtKB-KW"/>
</dbReference>
<dbReference type="AlphaFoldDB" id="A6YG78"/>
<keyword evidence="1" id="KW-0255">Endonuclease</keyword>
<dbReference type="EMBL" id="EF506945">
    <property type="protein sequence ID" value="ABO69357.1"/>
    <property type="molecule type" value="Genomic_DNA"/>
</dbReference>
<keyword evidence="1" id="KW-0934">Plastid</keyword>
<dbReference type="GeneID" id="5383746"/>
<keyword evidence="1" id="KW-0150">Chloroplast</keyword>
<proteinExistence type="predicted"/>
<keyword evidence="1" id="KW-0378">Hydrolase</keyword>
<geneLocation type="chloroplast" evidence="1"/>
<keyword evidence="1" id="KW-0540">Nuclease</keyword>
<dbReference type="Gene3D" id="3.10.28.10">
    <property type="entry name" value="Homing endonucleases"/>
    <property type="match status" value="1"/>
</dbReference>
<dbReference type="RefSeq" id="YP_001382155.1">
    <property type="nucleotide sequence ID" value="NC_009681.1"/>
</dbReference>
<organism evidence="1">
    <name type="scientific">Pleurastrum terricola</name>
    <name type="common">Filamentous green alga</name>
    <name type="synonym">Leptosira terrestris</name>
    <dbReference type="NCBI Taxonomy" id="34116"/>
    <lineage>
        <taxon>Eukaryota</taxon>
        <taxon>Viridiplantae</taxon>
        <taxon>Chlorophyta</taxon>
        <taxon>core chlorophytes</taxon>
        <taxon>Chlorophyceae</taxon>
        <taxon>CS clade</taxon>
        <taxon>Chlamydomonadales</taxon>
        <taxon>Pleurastraceae</taxon>
        <taxon>Pleurastrum</taxon>
    </lineage>
</organism>